<feature type="compositionally biased region" description="Polar residues" evidence="8">
    <location>
        <begin position="178"/>
        <end position="188"/>
    </location>
</feature>
<feature type="region of interest" description="Disordered" evidence="8">
    <location>
        <begin position="140"/>
        <end position="189"/>
    </location>
</feature>
<dbReference type="InterPro" id="IPR033650">
    <property type="entry name" value="Ribosomal_mL46_NUDIX"/>
</dbReference>
<dbReference type="OrthoDB" id="414075at2759"/>
<feature type="domain" description="Large ribosomal subunit protein mL46 N-terminal" evidence="9">
    <location>
        <begin position="58"/>
        <end position="183"/>
    </location>
</feature>
<dbReference type="AlphaFoldDB" id="E6ZRQ6"/>
<feature type="region of interest" description="Disordered" evidence="8">
    <location>
        <begin position="24"/>
        <end position="57"/>
    </location>
</feature>
<evidence type="ECO:0000256" key="8">
    <source>
        <dbReference type="SAM" id="MobiDB-lite"/>
    </source>
</evidence>
<dbReference type="InterPro" id="IPR021757">
    <property type="entry name" value="Ribosomal_mL46_N"/>
</dbReference>
<reference evidence="10 11" key="1">
    <citation type="journal article" date="2010" name="Science">
        <title>Pathogenicity determinants in smut fungi revealed by genome comparison.</title>
        <authorList>
            <person name="Schirawski J."/>
            <person name="Mannhaupt G."/>
            <person name="Muench K."/>
            <person name="Brefort T."/>
            <person name="Schipper K."/>
            <person name="Doehlemann G."/>
            <person name="Di Stasio M."/>
            <person name="Roessel N."/>
            <person name="Mendoza-Mendoza A."/>
            <person name="Pester D."/>
            <person name="Mueller O."/>
            <person name="Winterberg B."/>
            <person name="Meyer E."/>
            <person name="Ghareeb H."/>
            <person name="Wollenberg T."/>
            <person name="Muensterkoetter M."/>
            <person name="Wong P."/>
            <person name="Walter M."/>
            <person name="Stukenbrock E."/>
            <person name="Gueldener U."/>
            <person name="Kahmann R."/>
        </authorList>
    </citation>
    <scope>NUCLEOTIDE SEQUENCE [LARGE SCALE GENOMIC DNA]</scope>
    <source>
        <strain evidence="11">SRZ2</strain>
    </source>
</reference>
<keyword evidence="5" id="KW-0496">Mitochondrion</keyword>
<comment type="similarity">
    <text evidence="2">Belongs to the mitochondrion-specific ribosomal protein mL46 family.</text>
</comment>
<dbReference type="GO" id="GO:0003735">
    <property type="term" value="F:structural constituent of ribosome"/>
    <property type="evidence" value="ECO:0007669"/>
    <property type="project" value="InterPro"/>
</dbReference>
<evidence type="ECO:0000259" key="9">
    <source>
        <dbReference type="Pfam" id="PF11788"/>
    </source>
</evidence>
<dbReference type="HOGENOM" id="CLU_040204_0_0_1"/>
<dbReference type="eggNOG" id="KOG4548">
    <property type="taxonomic scope" value="Eukaryota"/>
</dbReference>
<organism evidence="10 11">
    <name type="scientific">Sporisorium reilianum (strain SRZ2)</name>
    <name type="common">Maize head smut fungus</name>
    <dbReference type="NCBI Taxonomy" id="999809"/>
    <lineage>
        <taxon>Eukaryota</taxon>
        <taxon>Fungi</taxon>
        <taxon>Dikarya</taxon>
        <taxon>Basidiomycota</taxon>
        <taxon>Ustilaginomycotina</taxon>
        <taxon>Ustilaginomycetes</taxon>
        <taxon>Ustilaginales</taxon>
        <taxon>Ustilaginaceae</taxon>
        <taxon>Sporisorium</taxon>
    </lineage>
</organism>
<name>E6ZRQ6_SPORE</name>
<dbReference type="CDD" id="cd04661">
    <property type="entry name" value="NUDIX_MRP_L46"/>
    <property type="match status" value="1"/>
</dbReference>
<protein>
    <recommendedName>
        <fullName evidence="7">Large ribosomal subunit protein mL46</fullName>
    </recommendedName>
</protein>
<keyword evidence="6" id="KW-0687">Ribonucleoprotein</keyword>
<feature type="compositionally biased region" description="Low complexity" evidence="8">
    <location>
        <begin position="26"/>
        <end position="57"/>
    </location>
</feature>
<evidence type="ECO:0000256" key="5">
    <source>
        <dbReference type="ARBA" id="ARBA00023128"/>
    </source>
</evidence>
<evidence type="ECO:0000256" key="4">
    <source>
        <dbReference type="ARBA" id="ARBA00022980"/>
    </source>
</evidence>
<evidence type="ECO:0000256" key="3">
    <source>
        <dbReference type="ARBA" id="ARBA00022946"/>
    </source>
</evidence>
<keyword evidence="11" id="KW-1185">Reference proteome</keyword>
<proteinExistence type="inferred from homology"/>
<evidence type="ECO:0000313" key="11">
    <source>
        <dbReference type="Proteomes" id="UP000008867"/>
    </source>
</evidence>
<dbReference type="VEuPathDB" id="FungiDB:sr16183"/>
<gene>
    <name evidence="10" type="ORF">sr16183</name>
</gene>
<evidence type="ECO:0000256" key="7">
    <source>
        <dbReference type="ARBA" id="ARBA00035190"/>
    </source>
</evidence>
<keyword evidence="4 10" id="KW-0689">Ribosomal protein</keyword>
<evidence type="ECO:0000256" key="1">
    <source>
        <dbReference type="ARBA" id="ARBA00004173"/>
    </source>
</evidence>
<evidence type="ECO:0000313" key="10">
    <source>
        <dbReference type="EMBL" id="CBQ69910.1"/>
    </source>
</evidence>
<feature type="compositionally biased region" description="Low complexity" evidence="8">
    <location>
        <begin position="155"/>
        <end position="167"/>
    </location>
</feature>
<evidence type="ECO:0000256" key="2">
    <source>
        <dbReference type="ARBA" id="ARBA00009070"/>
    </source>
</evidence>
<accession>E6ZRQ6</accession>
<dbReference type="InterPro" id="IPR040008">
    <property type="entry name" value="Ribosomal_mL46"/>
</dbReference>
<dbReference type="Proteomes" id="UP000008867">
    <property type="component" value="Chromosome 18"/>
</dbReference>
<sequence length="319" mass="34066">MSATRSAAPRLRLLQSQASAKRLLHSSPSWATPSAAASTSSSAATSDAAGVASSSSTKIISSLILSRPPVILREPSSFEKAYHEYNRQLSEALQQPFPKDFYFKKGSAAEKRFEEDQSSAPQGFSAIAAAAAAAAAAASGSASKGKAAKTKETAEPSASPSSSSSSTEGDAENRPLPRTTQADASNDVRSLERKLDRTLYLVVKQKAAKGAAAWRFPAKALTNIKRENLHDVAPASVTDILGNKMDIWMVSNLPVGLYKPASAAAEKTYFLRAHVLAGNAELTQAKGNDVEEFQWLTKEEIEKLMESSYWSNVEDLLDP</sequence>
<comment type="subcellular location">
    <subcellularLocation>
        <location evidence="1">Mitochondrion</location>
    </subcellularLocation>
</comment>
<dbReference type="Gene3D" id="3.90.79.10">
    <property type="entry name" value="Nucleoside Triphosphate Pyrophosphohydrolase"/>
    <property type="match status" value="1"/>
</dbReference>
<dbReference type="EMBL" id="FQ311439">
    <property type="protein sequence ID" value="CBQ69910.1"/>
    <property type="molecule type" value="Genomic_DNA"/>
</dbReference>
<dbReference type="GO" id="GO:0005762">
    <property type="term" value="C:mitochondrial large ribosomal subunit"/>
    <property type="evidence" value="ECO:0007669"/>
    <property type="project" value="TreeGrafter"/>
</dbReference>
<dbReference type="PANTHER" id="PTHR13124">
    <property type="entry name" value="39S RIBOSOMAL PROTEIN L46, MITOCHONDRIAL PRECURSOR-RELATED"/>
    <property type="match status" value="1"/>
</dbReference>
<keyword evidence="3" id="KW-0809">Transit peptide</keyword>
<dbReference type="PANTHER" id="PTHR13124:SF12">
    <property type="entry name" value="LARGE RIBOSOMAL SUBUNIT PROTEIN ML46"/>
    <property type="match status" value="1"/>
</dbReference>
<evidence type="ECO:0000256" key="6">
    <source>
        <dbReference type="ARBA" id="ARBA00023274"/>
    </source>
</evidence>
<dbReference type="Pfam" id="PF11788">
    <property type="entry name" value="MRP-L46"/>
    <property type="match status" value="1"/>
</dbReference>